<evidence type="ECO:0000313" key="2">
    <source>
        <dbReference type="EMBL" id="THD85466.1"/>
    </source>
</evidence>
<gene>
    <name evidence="2" type="ORF">E7811_07145</name>
</gene>
<dbReference type="RefSeq" id="WP_136393840.1">
    <property type="nucleotide sequence ID" value="NZ_SSND01000001.1"/>
</dbReference>
<dbReference type="OrthoDB" id="4960523at2"/>
<comment type="caution">
    <text evidence="2">The sequence shown here is derived from an EMBL/GenBank/DDBJ whole genome shotgun (WGS) entry which is preliminary data.</text>
</comment>
<evidence type="ECO:0000256" key="1">
    <source>
        <dbReference type="SAM" id="Phobius"/>
    </source>
</evidence>
<proteinExistence type="predicted"/>
<feature type="transmembrane region" description="Helical" evidence="1">
    <location>
        <begin position="64"/>
        <end position="83"/>
    </location>
</feature>
<keyword evidence="3" id="KW-1185">Reference proteome</keyword>
<name>A0A4S3MSB7_9RHOB</name>
<evidence type="ECO:0008006" key="4">
    <source>
        <dbReference type="Google" id="ProtNLM"/>
    </source>
</evidence>
<organism evidence="2 3">
    <name type="scientific">Aliigemmobacter aestuarii</name>
    <dbReference type="NCBI Taxonomy" id="1445661"/>
    <lineage>
        <taxon>Bacteria</taxon>
        <taxon>Pseudomonadati</taxon>
        <taxon>Pseudomonadota</taxon>
        <taxon>Alphaproteobacteria</taxon>
        <taxon>Rhodobacterales</taxon>
        <taxon>Paracoccaceae</taxon>
        <taxon>Aliigemmobacter</taxon>
    </lineage>
</organism>
<dbReference type="EMBL" id="SSND01000001">
    <property type="protein sequence ID" value="THD85466.1"/>
    <property type="molecule type" value="Genomic_DNA"/>
</dbReference>
<accession>A0A4S3MSB7</accession>
<sequence>MTGSVARPDDPVADQLPDVAAAVAEVMPELRKIRAMGFAFLALCCIVGAVAMVAVLSSPDTESYWIFVAFPWLVVAYSIVEWVRNRQDSRVMPLLAGAIGLRHDKSARGFRESLPERLLPQHLIEVQDLLTGTAGGREIAFAEVKVETGGKNSKTLFKGFVIRVPNVALMPAFFLAPLDEVKAAGFFGTPRLSSTGLVPLREIAIGGQRFGLFGSENTPPECPALDGVLQVLVSLPERIGRGVDIYAITSNREVMHVALSHQGDLFAIGGMLQSPEDIARRVARAFSELTIPVTLVGAVLDAEAAAANGKRREDAPAPLNQP</sequence>
<keyword evidence="1" id="KW-1133">Transmembrane helix</keyword>
<dbReference type="Proteomes" id="UP000309450">
    <property type="component" value="Unassembled WGS sequence"/>
</dbReference>
<protein>
    <recommendedName>
        <fullName evidence="4">DUF3137 domain-containing protein</fullName>
    </recommendedName>
</protein>
<dbReference type="AlphaFoldDB" id="A0A4S3MSB7"/>
<reference evidence="2 3" key="1">
    <citation type="submission" date="2019-04" db="EMBL/GenBank/DDBJ databases">
        <title>Draft genome sequence of Gemmobacter aestuarii sp. nov.</title>
        <authorList>
            <person name="Hameed A."/>
            <person name="Lin S.-Y."/>
            <person name="Shahina M."/>
            <person name="Lai W.-A."/>
            <person name="Young C.-C."/>
        </authorList>
    </citation>
    <scope>NUCLEOTIDE SEQUENCE [LARGE SCALE GENOMIC DNA]</scope>
    <source>
        <strain evidence="2 3">CC-PW-75</strain>
    </source>
</reference>
<feature type="transmembrane region" description="Helical" evidence="1">
    <location>
        <begin position="37"/>
        <end position="58"/>
    </location>
</feature>
<keyword evidence="1" id="KW-0812">Transmembrane</keyword>
<keyword evidence="1" id="KW-0472">Membrane</keyword>
<evidence type="ECO:0000313" key="3">
    <source>
        <dbReference type="Proteomes" id="UP000309450"/>
    </source>
</evidence>